<gene>
    <name evidence="1" type="ORF">NEOLEDRAFT_1076509</name>
</gene>
<protein>
    <submittedName>
        <fullName evidence="1">Uncharacterized protein</fullName>
    </submittedName>
</protein>
<dbReference type="InParanoid" id="A0A165NSS9"/>
<accession>A0A165NSS9</accession>
<proteinExistence type="predicted"/>
<dbReference type="AlphaFoldDB" id="A0A165NSS9"/>
<name>A0A165NSS9_9AGAM</name>
<dbReference type="OrthoDB" id="2527272at2759"/>
<organism evidence="1 2">
    <name type="scientific">Neolentinus lepideus HHB14362 ss-1</name>
    <dbReference type="NCBI Taxonomy" id="1314782"/>
    <lineage>
        <taxon>Eukaryota</taxon>
        <taxon>Fungi</taxon>
        <taxon>Dikarya</taxon>
        <taxon>Basidiomycota</taxon>
        <taxon>Agaricomycotina</taxon>
        <taxon>Agaricomycetes</taxon>
        <taxon>Gloeophyllales</taxon>
        <taxon>Gloeophyllaceae</taxon>
        <taxon>Neolentinus</taxon>
    </lineage>
</organism>
<reference evidence="1 2" key="1">
    <citation type="journal article" date="2016" name="Mol. Biol. Evol.">
        <title>Comparative Genomics of Early-Diverging Mushroom-Forming Fungi Provides Insights into the Origins of Lignocellulose Decay Capabilities.</title>
        <authorList>
            <person name="Nagy L.G."/>
            <person name="Riley R."/>
            <person name="Tritt A."/>
            <person name="Adam C."/>
            <person name="Daum C."/>
            <person name="Floudas D."/>
            <person name="Sun H."/>
            <person name="Yadav J.S."/>
            <person name="Pangilinan J."/>
            <person name="Larsson K.H."/>
            <person name="Matsuura K."/>
            <person name="Barry K."/>
            <person name="Labutti K."/>
            <person name="Kuo R."/>
            <person name="Ohm R.A."/>
            <person name="Bhattacharya S.S."/>
            <person name="Shirouzu T."/>
            <person name="Yoshinaga Y."/>
            <person name="Martin F.M."/>
            <person name="Grigoriev I.V."/>
            <person name="Hibbett D.S."/>
        </authorList>
    </citation>
    <scope>NUCLEOTIDE SEQUENCE [LARGE SCALE GENOMIC DNA]</scope>
    <source>
        <strain evidence="1 2">HHB14362 ss-1</strain>
    </source>
</reference>
<keyword evidence="2" id="KW-1185">Reference proteome</keyword>
<evidence type="ECO:0000313" key="2">
    <source>
        <dbReference type="Proteomes" id="UP000076761"/>
    </source>
</evidence>
<dbReference type="Proteomes" id="UP000076761">
    <property type="component" value="Unassembled WGS sequence"/>
</dbReference>
<evidence type="ECO:0000313" key="1">
    <source>
        <dbReference type="EMBL" id="KZT20056.1"/>
    </source>
</evidence>
<sequence>MEWEPAPVPWDLTIEHFWQVQHIKVIKIAVTACGIPLSHNKFPFAEGENNIADFMNCTWSHDGEAKWPTFLAIDKGCKVMTTLNAPGELHGDNGWMQTTNIKVDTWHYNGHSIDALCMTWCNLNDKTDLNLVWVAPAVQPPHLPNASLARQADRNAVQLQHAFNFEAAEHLNAYLKGFSAVMMKMRLANHDLFLSIILRERAQALIETNNDNVL</sequence>
<dbReference type="EMBL" id="KV425627">
    <property type="protein sequence ID" value="KZT20056.1"/>
    <property type="molecule type" value="Genomic_DNA"/>
</dbReference>